<reference evidence="1 2" key="1">
    <citation type="submission" date="2020-12" db="EMBL/GenBank/DDBJ databases">
        <title>YIM B01967 draft genome.</title>
        <authorList>
            <person name="Yan X."/>
        </authorList>
    </citation>
    <scope>NUCLEOTIDE SEQUENCE [LARGE SCALE GENOMIC DNA]</scope>
    <source>
        <strain evidence="1 2">YIM B01967</strain>
    </source>
</reference>
<dbReference type="Proteomes" id="UP000618943">
    <property type="component" value="Unassembled WGS sequence"/>
</dbReference>
<sequence length="82" mass="9185">MLHPLANSDIILATLGGVRFVDTDLGAENNPILFERCDLNGSKLSHCNLRDVEIQESDIIGMKIDNIPVEKLLEAYYQVNEE</sequence>
<gene>
    <name evidence="1" type="ORF">JFL43_16270</name>
</gene>
<evidence type="ECO:0000313" key="2">
    <source>
        <dbReference type="Proteomes" id="UP000618943"/>
    </source>
</evidence>
<organism evidence="1 2">
    <name type="scientific">Viridibacillus soli</name>
    <dbReference type="NCBI Taxonomy" id="2798301"/>
    <lineage>
        <taxon>Bacteria</taxon>
        <taxon>Bacillati</taxon>
        <taxon>Bacillota</taxon>
        <taxon>Bacilli</taxon>
        <taxon>Bacillales</taxon>
        <taxon>Caryophanaceae</taxon>
        <taxon>Viridibacillus</taxon>
    </lineage>
</organism>
<dbReference type="EMBL" id="JAEOAH010000029">
    <property type="protein sequence ID" value="MBK3496386.1"/>
    <property type="molecule type" value="Genomic_DNA"/>
</dbReference>
<keyword evidence="2" id="KW-1185">Reference proteome</keyword>
<comment type="caution">
    <text evidence="1">The sequence shown here is derived from an EMBL/GenBank/DDBJ whole genome shotgun (WGS) entry which is preliminary data.</text>
</comment>
<dbReference type="InterPro" id="IPR001646">
    <property type="entry name" value="5peptide_repeat"/>
</dbReference>
<evidence type="ECO:0000313" key="1">
    <source>
        <dbReference type="EMBL" id="MBK3496386.1"/>
    </source>
</evidence>
<dbReference type="SUPFAM" id="SSF141571">
    <property type="entry name" value="Pentapeptide repeat-like"/>
    <property type="match status" value="1"/>
</dbReference>
<proteinExistence type="predicted"/>
<accession>A0ABS1HAS4</accession>
<dbReference type="Pfam" id="PF00805">
    <property type="entry name" value="Pentapeptide"/>
    <property type="match status" value="1"/>
</dbReference>
<name>A0ABS1HAS4_9BACL</name>
<dbReference type="Gene3D" id="2.160.20.80">
    <property type="entry name" value="E3 ubiquitin-protein ligase SopA"/>
    <property type="match status" value="1"/>
</dbReference>
<protein>
    <submittedName>
        <fullName evidence="1">Pentapeptide repeat-containing protein</fullName>
    </submittedName>
</protein>